<accession>A0A672UM45</accession>
<dbReference type="Ensembl" id="ENSSHBT00005019676.1">
    <property type="protein sequence ID" value="ENSSHBP00005016436.1"/>
    <property type="gene ID" value="ENSSHBG00005014307.1"/>
</dbReference>
<dbReference type="InParanoid" id="A0A672UM45"/>
<evidence type="ECO:0000313" key="3">
    <source>
        <dbReference type="Proteomes" id="UP000472266"/>
    </source>
</evidence>
<dbReference type="AlphaFoldDB" id="A0A672UM45"/>
<organism evidence="2 3">
    <name type="scientific">Strigops habroptila</name>
    <name type="common">Kakapo</name>
    <dbReference type="NCBI Taxonomy" id="2489341"/>
    <lineage>
        <taxon>Eukaryota</taxon>
        <taxon>Metazoa</taxon>
        <taxon>Chordata</taxon>
        <taxon>Craniata</taxon>
        <taxon>Vertebrata</taxon>
        <taxon>Euteleostomi</taxon>
        <taxon>Archelosauria</taxon>
        <taxon>Archosauria</taxon>
        <taxon>Dinosauria</taxon>
        <taxon>Saurischia</taxon>
        <taxon>Theropoda</taxon>
        <taxon>Coelurosauria</taxon>
        <taxon>Aves</taxon>
        <taxon>Neognathae</taxon>
        <taxon>Neoaves</taxon>
        <taxon>Telluraves</taxon>
        <taxon>Australaves</taxon>
        <taxon>Psittaciformes</taxon>
        <taxon>Psittacidae</taxon>
        <taxon>Strigops</taxon>
    </lineage>
</organism>
<evidence type="ECO:0000313" key="2">
    <source>
        <dbReference type="Ensembl" id="ENSSHBP00005016436.1"/>
    </source>
</evidence>
<reference evidence="2" key="2">
    <citation type="submission" date="2025-08" db="UniProtKB">
        <authorList>
            <consortium name="Ensembl"/>
        </authorList>
    </citation>
    <scope>IDENTIFICATION</scope>
</reference>
<reference evidence="2 3" key="1">
    <citation type="submission" date="2019-11" db="EMBL/GenBank/DDBJ databases">
        <title>Strigops habroptila (kakapo) genome, bStrHab1, primary haplotype, v2.</title>
        <authorList>
            <person name="Jarvis E.D."/>
            <person name="Howard J."/>
            <person name="Rhie A."/>
            <person name="Phillippy A."/>
            <person name="Korlach J."/>
            <person name="Digby A."/>
            <person name="Iorns D."/>
            <person name="Eason D."/>
            <person name="Robertson B."/>
            <person name="Raemaekers T."/>
            <person name="Howe K."/>
            <person name="Lewin H."/>
            <person name="Damas J."/>
            <person name="Hastie A."/>
            <person name="Tracey A."/>
            <person name="Chow W."/>
            <person name="Fedrigo O."/>
        </authorList>
    </citation>
    <scope>NUCLEOTIDE SEQUENCE [LARGE SCALE GENOMIC DNA]</scope>
</reference>
<dbReference type="PANTHER" id="PTHR14387:SF7">
    <property type="entry name" value="THYROID ADENOMA-ASSOCIATED PROTEIN"/>
    <property type="match status" value="1"/>
</dbReference>
<name>A0A672UM45_STRHB</name>
<dbReference type="Pfam" id="PF25150">
    <property type="entry name" value="TPR_Trm732"/>
    <property type="match status" value="1"/>
</dbReference>
<keyword evidence="3" id="KW-1185">Reference proteome</keyword>
<protein>
    <recommendedName>
        <fullName evidence="1">tRNA (32-2'-O)-methyltransferase regulator THADA-like TPR repeats region domain-containing protein</fullName>
    </recommendedName>
</protein>
<evidence type="ECO:0000259" key="1">
    <source>
        <dbReference type="Pfam" id="PF25150"/>
    </source>
</evidence>
<reference evidence="2" key="3">
    <citation type="submission" date="2025-09" db="UniProtKB">
        <authorList>
            <consortium name="Ensembl"/>
        </authorList>
    </citation>
    <scope>IDENTIFICATION</scope>
</reference>
<dbReference type="GeneTree" id="ENSGT00390000015500"/>
<dbReference type="InterPro" id="IPR051954">
    <property type="entry name" value="tRNA_methyltransferase_THADA"/>
</dbReference>
<feature type="domain" description="tRNA (32-2'-O)-methyltransferase regulator THADA-like TPR repeats region" evidence="1">
    <location>
        <begin position="430"/>
        <end position="521"/>
    </location>
</feature>
<proteinExistence type="predicted"/>
<dbReference type="InterPro" id="IPR056843">
    <property type="entry name" value="THADA-like_TPR"/>
</dbReference>
<dbReference type="GO" id="GO:0030488">
    <property type="term" value="P:tRNA methylation"/>
    <property type="evidence" value="ECO:0007669"/>
    <property type="project" value="TreeGrafter"/>
</dbReference>
<dbReference type="Proteomes" id="UP000472266">
    <property type="component" value="Chromosome 11"/>
</dbReference>
<sequence>VGFSKAEEQNLVSLLLHCAQLSNGIRQIQCIKQIVPLVKKMDQNSACDPMVKACFDILGETYFSLGAKDPLRKVLASVCVIALLELFFLQFLQKSLLVIEEENRELNNHGNCIVQTQLMHNLQIIIKVSMTLVLKLQENIQGSLWKHRESFVWQSMCSVLKSSTKFLMDATLSQTAWTTAGLAVTLFTKVCMSQLKNYLACECISLLKTVQCRSWFVSSRGTLCMEELLDLVLLFLCHGALAMVEWKSSSMGENGEKLLLDITSVFLSLSSELKESIMTISLSRILAIWTNSAVAALISGSPNLKIKLNGNSAVSCTSSDLLETMFINRKAHFTLRFQEGTCIEQWHDVWVSLLVIFVKGVSADANLGSCSNGGGLGALMACLRTARAHGHLELSNTMSNDFMSTECIKQHCFKTKRRNCVCGKNSTVFMMYNLNSQSPSVKQQILFRWIQESSQVLYKLEQNKTNQELLENSTKGHPMGILQQYRDFMSSVCDRLFEVLFPGLLHPTRFSALNILGTITEIFFCARR</sequence>
<dbReference type="GO" id="GO:0005829">
    <property type="term" value="C:cytosol"/>
    <property type="evidence" value="ECO:0007669"/>
    <property type="project" value="TreeGrafter"/>
</dbReference>
<dbReference type="PANTHER" id="PTHR14387">
    <property type="entry name" value="THADA/DEATH RECEPTOR INTERACTING PROTEIN"/>
    <property type="match status" value="1"/>
</dbReference>